<dbReference type="OMA" id="WSTHFLS"/>
<sequence>MFPVEVAAAAAAAGRMQGEAVVPMMLPPFFMDSGIWPAAAGVVDVAASAEEEAAAAAAAQDRALAASRNHREAEKRRRERIKSHLDRLRAVLACDPKAIHAYTTNYFPLNFLQKLILFYQILDQFKTKELRGFDCVLRFELDEIDKASLLAKAVERVRDLKQRMAGIGEAAPAHLFPTEHDEIVVLASGGGGVGGAGGAAAVFEASVCCDDRSDLLPELIETLRALRLRTLRAEMATLGGRVRNVLVLARDAGGAGEGGDGDDDRAGYSAVSNDGGDFLKEALRALVERPGAAAGDRPKRRRVVSDMNMQAAA</sequence>
<evidence type="ECO:0000256" key="2">
    <source>
        <dbReference type="ARBA" id="ARBA00023015"/>
    </source>
</evidence>
<dbReference type="GO" id="GO:0003700">
    <property type="term" value="F:DNA-binding transcription factor activity"/>
    <property type="evidence" value="ECO:0007669"/>
    <property type="project" value="InterPro"/>
</dbReference>
<feature type="region of interest" description="Disordered" evidence="5">
    <location>
        <begin position="290"/>
        <end position="313"/>
    </location>
</feature>
<evidence type="ECO:0000313" key="7">
    <source>
        <dbReference type="EMBL" id="EEC76391.1"/>
    </source>
</evidence>
<evidence type="ECO:0000313" key="8">
    <source>
        <dbReference type="Proteomes" id="UP000007015"/>
    </source>
</evidence>
<dbReference type="Gene3D" id="4.10.280.10">
    <property type="entry name" value="Helix-loop-helix DNA-binding domain"/>
    <property type="match status" value="1"/>
</dbReference>
<dbReference type="GO" id="GO:0046983">
    <property type="term" value="F:protein dimerization activity"/>
    <property type="evidence" value="ECO:0007669"/>
    <property type="project" value="InterPro"/>
</dbReference>
<feature type="domain" description="BHLH" evidence="6">
    <location>
        <begin position="65"/>
        <end position="160"/>
    </location>
</feature>
<dbReference type="AlphaFoldDB" id="B8AMC0"/>
<gene>
    <name evidence="7" type="ORF">OsI_14022</name>
</gene>
<evidence type="ECO:0000256" key="1">
    <source>
        <dbReference type="ARBA" id="ARBA00005510"/>
    </source>
</evidence>
<dbReference type="HOGENOM" id="CLU_063967_1_0_1"/>
<dbReference type="EMBL" id="CM000128">
    <property type="protein sequence ID" value="EEC76391.1"/>
    <property type="molecule type" value="Genomic_DNA"/>
</dbReference>
<dbReference type="Proteomes" id="UP000007015">
    <property type="component" value="Chromosome 3"/>
</dbReference>
<dbReference type="InterPro" id="IPR036638">
    <property type="entry name" value="HLH_DNA-bd_sf"/>
</dbReference>
<keyword evidence="3" id="KW-0238">DNA-binding</keyword>
<dbReference type="PROSITE" id="PS50888">
    <property type="entry name" value="BHLH"/>
    <property type="match status" value="1"/>
</dbReference>
<evidence type="ECO:0000256" key="4">
    <source>
        <dbReference type="ARBA" id="ARBA00023163"/>
    </source>
</evidence>
<dbReference type="PANTHER" id="PTHR45844:SF19">
    <property type="entry name" value="TRANSCRIPTION FACTOR BHLH106-RELATED"/>
    <property type="match status" value="1"/>
</dbReference>
<dbReference type="InterPro" id="IPR011598">
    <property type="entry name" value="bHLH_dom"/>
</dbReference>
<dbReference type="InterPro" id="IPR045847">
    <property type="entry name" value="AIG1-like"/>
</dbReference>
<evidence type="ECO:0000259" key="6">
    <source>
        <dbReference type="PROSITE" id="PS50888"/>
    </source>
</evidence>
<reference evidence="7 8" key="1">
    <citation type="journal article" date="2005" name="PLoS Biol.">
        <title>The genomes of Oryza sativa: a history of duplications.</title>
        <authorList>
            <person name="Yu J."/>
            <person name="Wang J."/>
            <person name="Lin W."/>
            <person name="Li S."/>
            <person name="Li H."/>
            <person name="Zhou J."/>
            <person name="Ni P."/>
            <person name="Dong W."/>
            <person name="Hu S."/>
            <person name="Zeng C."/>
            <person name="Zhang J."/>
            <person name="Zhang Y."/>
            <person name="Li R."/>
            <person name="Xu Z."/>
            <person name="Li S."/>
            <person name="Li X."/>
            <person name="Zheng H."/>
            <person name="Cong L."/>
            <person name="Lin L."/>
            <person name="Yin J."/>
            <person name="Geng J."/>
            <person name="Li G."/>
            <person name="Shi J."/>
            <person name="Liu J."/>
            <person name="Lv H."/>
            <person name="Li J."/>
            <person name="Wang J."/>
            <person name="Deng Y."/>
            <person name="Ran L."/>
            <person name="Shi X."/>
            <person name="Wang X."/>
            <person name="Wu Q."/>
            <person name="Li C."/>
            <person name="Ren X."/>
            <person name="Wang J."/>
            <person name="Wang X."/>
            <person name="Li D."/>
            <person name="Liu D."/>
            <person name="Zhang X."/>
            <person name="Ji Z."/>
            <person name="Zhao W."/>
            <person name="Sun Y."/>
            <person name="Zhang Z."/>
            <person name="Bao J."/>
            <person name="Han Y."/>
            <person name="Dong L."/>
            <person name="Ji J."/>
            <person name="Chen P."/>
            <person name="Wu S."/>
            <person name="Liu J."/>
            <person name="Xiao Y."/>
            <person name="Bu D."/>
            <person name="Tan J."/>
            <person name="Yang L."/>
            <person name="Ye C."/>
            <person name="Zhang J."/>
            <person name="Xu J."/>
            <person name="Zhou Y."/>
            <person name="Yu Y."/>
            <person name="Zhang B."/>
            <person name="Zhuang S."/>
            <person name="Wei H."/>
            <person name="Liu B."/>
            <person name="Lei M."/>
            <person name="Yu H."/>
            <person name="Li Y."/>
            <person name="Xu H."/>
            <person name="Wei S."/>
            <person name="He X."/>
            <person name="Fang L."/>
            <person name="Zhang Z."/>
            <person name="Zhang Y."/>
            <person name="Huang X."/>
            <person name="Su Z."/>
            <person name="Tong W."/>
            <person name="Li J."/>
            <person name="Tong Z."/>
            <person name="Li S."/>
            <person name="Ye J."/>
            <person name="Wang L."/>
            <person name="Fang L."/>
            <person name="Lei T."/>
            <person name="Chen C."/>
            <person name="Chen H."/>
            <person name="Xu Z."/>
            <person name="Li H."/>
            <person name="Huang H."/>
            <person name="Zhang F."/>
            <person name="Xu H."/>
            <person name="Li N."/>
            <person name="Zhao C."/>
            <person name="Li S."/>
            <person name="Dong L."/>
            <person name="Huang Y."/>
            <person name="Li L."/>
            <person name="Xi Y."/>
            <person name="Qi Q."/>
            <person name="Li W."/>
            <person name="Zhang B."/>
            <person name="Hu W."/>
            <person name="Zhang Y."/>
            <person name="Tian X."/>
            <person name="Jiao Y."/>
            <person name="Liang X."/>
            <person name="Jin J."/>
            <person name="Gao L."/>
            <person name="Zheng W."/>
            <person name="Hao B."/>
            <person name="Liu S."/>
            <person name="Wang W."/>
            <person name="Yuan L."/>
            <person name="Cao M."/>
            <person name="McDermott J."/>
            <person name="Samudrala R."/>
            <person name="Wang J."/>
            <person name="Wong G.K."/>
            <person name="Yang H."/>
        </authorList>
    </citation>
    <scope>NUCLEOTIDE SEQUENCE [LARGE SCALE GENOMIC DNA]</scope>
    <source>
        <strain evidence="8">cv. 93-11</strain>
    </source>
</reference>
<dbReference type="SUPFAM" id="SSF47459">
    <property type="entry name" value="HLH, helix-loop-helix DNA-binding domain"/>
    <property type="match status" value="1"/>
</dbReference>
<dbReference type="Pfam" id="PF00010">
    <property type="entry name" value="HLH"/>
    <property type="match status" value="1"/>
</dbReference>
<comment type="similarity">
    <text evidence="1">Belongs to the bHLH protein family.</text>
</comment>
<accession>B8AMC0</accession>
<dbReference type="Gramene" id="BGIOSGA013800-TA">
    <property type="protein sequence ID" value="BGIOSGA013800-PA"/>
    <property type="gene ID" value="BGIOSGA013800"/>
</dbReference>
<dbReference type="STRING" id="39946.B8AMC0"/>
<evidence type="ECO:0000256" key="5">
    <source>
        <dbReference type="SAM" id="MobiDB-lite"/>
    </source>
</evidence>
<name>B8AMC0_ORYSI</name>
<keyword evidence="8" id="KW-1185">Reference proteome</keyword>
<keyword evidence="2" id="KW-0805">Transcription regulation</keyword>
<dbReference type="PANTHER" id="PTHR45844">
    <property type="entry name" value="TRANSCRIPTION FACTOR BHLH30"/>
    <property type="match status" value="1"/>
</dbReference>
<keyword evidence="4" id="KW-0804">Transcription</keyword>
<proteinExistence type="inferred from homology"/>
<protein>
    <recommendedName>
        <fullName evidence="6">BHLH domain-containing protein</fullName>
    </recommendedName>
</protein>
<evidence type="ECO:0000256" key="3">
    <source>
        <dbReference type="ARBA" id="ARBA00023125"/>
    </source>
</evidence>
<dbReference type="GO" id="GO:0003677">
    <property type="term" value="F:DNA binding"/>
    <property type="evidence" value="ECO:0007669"/>
    <property type="project" value="UniProtKB-KW"/>
</dbReference>
<organism evidence="7 8">
    <name type="scientific">Oryza sativa subsp. indica</name>
    <name type="common">Rice</name>
    <dbReference type="NCBI Taxonomy" id="39946"/>
    <lineage>
        <taxon>Eukaryota</taxon>
        <taxon>Viridiplantae</taxon>
        <taxon>Streptophyta</taxon>
        <taxon>Embryophyta</taxon>
        <taxon>Tracheophyta</taxon>
        <taxon>Spermatophyta</taxon>
        <taxon>Magnoliopsida</taxon>
        <taxon>Liliopsida</taxon>
        <taxon>Poales</taxon>
        <taxon>Poaceae</taxon>
        <taxon>BOP clade</taxon>
        <taxon>Oryzoideae</taxon>
        <taxon>Oryzeae</taxon>
        <taxon>Oryzinae</taxon>
        <taxon>Oryza</taxon>
        <taxon>Oryza sativa</taxon>
    </lineage>
</organism>